<proteinExistence type="predicted"/>
<dbReference type="Proteomes" id="UP000316096">
    <property type="component" value="Unassembled WGS sequence"/>
</dbReference>
<evidence type="ECO:0000313" key="4">
    <source>
        <dbReference type="Proteomes" id="UP000316096"/>
    </source>
</evidence>
<dbReference type="SUPFAM" id="SSF63817">
    <property type="entry name" value="Sortase"/>
    <property type="match status" value="1"/>
</dbReference>
<sequence length="226" mass="23364">MRAFFRSPAGVSRPVPVPDSPARPRGGRLLTGAAAALIAAGSAVLGFDACQNSGPPQPAPGAARPGAASPPPGPALAASKPTRVDIPRLGIHSRLLSLGLAHDGTLEVPSLKEAQLAGWYDKGPTPGERGPAVIVGHVDTKKGPAVFYKLGRLKPGDKVDVTRKDGAVAAFTVDSVERVSKAHFPTKRVYGEVGFAGLRLITCGGDFVGHHYTGNTIVYGHLTTHH</sequence>
<gene>
    <name evidence="3" type="ORF">FB559_4429</name>
</gene>
<dbReference type="OrthoDB" id="525039at2"/>
<dbReference type="EMBL" id="VFOZ01000001">
    <property type="protein sequence ID" value="TQL98795.1"/>
    <property type="molecule type" value="Genomic_DNA"/>
</dbReference>
<comment type="caution">
    <text evidence="3">The sequence shown here is derived from an EMBL/GenBank/DDBJ whole genome shotgun (WGS) entry which is preliminary data.</text>
</comment>
<dbReference type="InterPro" id="IPR023365">
    <property type="entry name" value="Sortase_dom-sf"/>
</dbReference>
<dbReference type="GO" id="GO:0016787">
    <property type="term" value="F:hydrolase activity"/>
    <property type="evidence" value="ECO:0007669"/>
    <property type="project" value="UniProtKB-KW"/>
</dbReference>
<dbReference type="Pfam" id="PF04203">
    <property type="entry name" value="Sortase"/>
    <property type="match status" value="1"/>
</dbReference>
<dbReference type="CDD" id="cd05829">
    <property type="entry name" value="Sortase_F"/>
    <property type="match status" value="1"/>
</dbReference>
<accession>A0A543CNW8</accession>
<dbReference type="AlphaFoldDB" id="A0A543CNW8"/>
<protein>
    <submittedName>
        <fullName evidence="3">LPXTG-site transpeptidase (Sortase) family protein</fullName>
    </submittedName>
</protein>
<keyword evidence="4" id="KW-1185">Reference proteome</keyword>
<dbReference type="InterPro" id="IPR005754">
    <property type="entry name" value="Sortase"/>
</dbReference>
<evidence type="ECO:0000256" key="2">
    <source>
        <dbReference type="SAM" id="MobiDB-lite"/>
    </source>
</evidence>
<dbReference type="Gene3D" id="2.40.260.10">
    <property type="entry name" value="Sortase"/>
    <property type="match status" value="1"/>
</dbReference>
<dbReference type="InterPro" id="IPR042001">
    <property type="entry name" value="Sortase_F"/>
</dbReference>
<dbReference type="NCBIfam" id="NF033748">
    <property type="entry name" value="class_F_sortase"/>
    <property type="match status" value="1"/>
</dbReference>
<feature type="region of interest" description="Disordered" evidence="2">
    <location>
        <begin position="51"/>
        <end position="80"/>
    </location>
</feature>
<reference evidence="3 4" key="1">
    <citation type="submission" date="2019-06" db="EMBL/GenBank/DDBJ databases">
        <title>Sequencing the genomes of 1000 actinobacteria strains.</title>
        <authorList>
            <person name="Klenk H.-P."/>
        </authorList>
    </citation>
    <scope>NUCLEOTIDE SEQUENCE [LARGE SCALE GENOMIC DNA]</scope>
    <source>
        <strain evidence="3 4">DSM 102200</strain>
    </source>
</reference>
<feature type="region of interest" description="Disordered" evidence="2">
    <location>
        <begin position="1"/>
        <end position="26"/>
    </location>
</feature>
<keyword evidence="1" id="KW-0378">Hydrolase</keyword>
<evidence type="ECO:0000313" key="3">
    <source>
        <dbReference type="EMBL" id="TQL98795.1"/>
    </source>
</evidence>
<evidence type="ECO:0000256" key="1">
    <source>
        <dbReference type="ARBA" id="ARBA00022801"/>
    </source>
</evidence>
<name>A0A543CNW8_9ACTN</name>
<organism evidence="3 4">
    <name type="scientific">Actinoallomurus bryophytorum</name>
    <dbReference type="NCBI Taxonomy" id="1490222"/>
    <lineage>
        <taxon>Bacteria</taxon>
        <taxon>Bacillati</taxon>
        <taxon>Actinomycetota</taxon>
        <taxon>Actinomycetes</taxon>
        <taxon>Streptosporangiales</taxon>
        <taxon>Thermomonosporaceae</taxon>
        <taxon>Actinoallomurus</taxon>
    </lineage>
</organism>